<evidence type="ECO:0000256" key="12">
    <source>
        <dbReference type="SAM" id="Phobius"/>
    </source>
</evidence>
<evidence type="ECO:0000256" key="7">
    <source>
        <dbReference type="ARBA" id="ARBA00023136"/>
    </source>
</evidence>
<evidence type="ECO:0000256" key="8">
    <source>
        <dbReference type="ARBA" id="ARBA00023186"/>
    </source>
</evidence>
<keyword evidence="5" id="KW-0811">Translocation</keyword>
<evidence type="ECO:0000256" key="3">
    <source>
        <dbReference type="ARBA" id="ARBA00022792"/>
    </source>
</evidence>
<keyword evidence="2 12" id="KW-0812">Transmembrane</keyword>
<gene>
    <name evidence="14" type="ORF">UTRI_01787_B</name>
</gene>
<dbReference type="SUPFAM" id="SSF46565">
    <property type="entry name" value="Chaperone J-domain"/>
    <property type="match status" value="1"/>
</dbReference>
<organism evidence="14 15">
    <name type="scientific">Ustilago trichophora</name>
    <dbReference type="NCBI Taxonomy" id="86804"/>
    <lineage>
        <taxon>Eukaryota</taxon>
        <taxon>Fungi</taxon>
        <taxon>Dikarya</taxon>
        <taxon>Basidiomycota</taxon>
        <taxon>Ustilaginomycotina</taxon>
        <taxon>Ustilaginomycetes</taxon>
        <taxon>Ustilaginales</taxon>
        <taxon>Ustilaginaceae</taxon>
        <taxon>Ustilago</taxon>
    </lineage>
</organism>
<dbReference type="FunFam" id="1.10.287.110:FF:000001">
    <property type="entry name" value="Import inner membrane translocase subunit tim14"/>
    <property type="match status" value="1"/>
</dbReference>
<dbReference type="GO" id="GO:0001671">
    <property type="term" value="F:ATPase activator activity"/>
    <property type="evidence" value="ECO:0007669"/>
    <property type="project" value="TreeGrafter"/>
</dbReference>
<evidence type="ECO:0000256" key="5">
    <source>
        <dbReference type="ARBA" id="ARBA00023010"/>
    </source>
</evidence>
<evidence type="ECO:0000256" key="2">
    <source>
        <dbReference type="ARBA" id="ARBA00022692"/>
    </source>
</evidence>
<keyword evidence="5" id="KW-0813">Transport</keyword>
<dbReference type="Proteomes" id="UP000324022">
    <property type="component" value="Unassembled WGS sequence"/>
</dbReference>
<dbReference type="OrthoDB" id="240298at2759"/>
<reference evidence="14 15" key="1">
    <citation type="submission" date="2018-03" db="EMBL/GenBank/DDBJ databases">
        <authorList>
            <person name="Guldener U."/>
        </authorList>
    </citation>
    <scope>NUCLEOTIDE SEQUENCE [LARGE SCALE GENOMIC DNA]</scope>
    <source>
        <strain evidence="14 15">NBRC100155</strain>
    </source>
</reference>
<dbReference type="Gene3D" id="1.10.287.110">
    <property type="entry name" value="DnaJ domain"/>
    <property type="match status" value="1"/>
</dbReference>
<evidence type="ECO:0000256" key="9">
    <source>
        <dbReference type="ARBA" id="ARBA00038105"/>
    </source>
</evidence>
<comment type="similarity">
    <text evidence="9">Belongs to the TIM14 family.</text>
</comment>
<dbReference type="SMART" id="SM00271">
    <property type="entry name" value="DnaJ"/>
    <property type="match status" value="1"/>
</dbReference>
<keyword evidence="15" id="KW-1185">Reference proteome</keyword>
<evidence type="ECO:0000313" key="14">
    <source>
        <dbReference type="EMBL" id="SPO24802.1"/>
    </source>
</evidence>
<keyword evidence="5" id="KW-0653">Protein transport</keyword>
<accession>A0A5C3E2R0</accession>
<evidence type="ECO:0000256" key="4">
    <source>
        <dbReference type="ARBA" id="ARBA00022989"/>
    </source>
</evidence>
<keyword evidence="4 12" id="KW-1133">Transmembrane helix</keyword>
<dbReference type="InterPro" id="IPR036869">
    <property type="entry name" value="J_dom_sf"/>
</dbReference>
<dbReference type="CDD" id="cd06257">
    <property type="entry name" value="DnaJ"/>
    <property type="match status" value="1"/>
</dbReference>
<dbReference type="EMBL" id="OOIN01000008">
    <property type="protein sequence ID" value="SPO24802.1"/>
    <property type="molecule type" value="Genomic_DNA"/>
</dbReference>
<sequence length="181" mass="18744">MIATTAAATRTIARVATSTSSTTTSSSTMRVSAIRYASTSSSPSRCAIASSSASASRSLSTPFRPTSSLLFQHTAPNPIATPIMIGAGLVTAGLIANLLLGSKNGAGPSGGKWIKGGFNAKMDKKEAAQILGLRETALTKAKVKDAHRRMMIANHPDRGGAPYLASKINEAKDLLDKVVTR</sequence>
<evidence type="ECO:0000313" key="15">
    <source>
        <dbReference type="Proteomes" id="UP000324022"/>
    </source>
</evidence>
<dbReference type="GO" id="GO:0030150">
    <property type="term" value="P:protein import into mitochondrial matrix"/>
    <property type="evidence" value="ECO:0007669"/>
    <property type="project" value="TreeGrafter"/>
</dbReference>
<name>A0A5C3E2R0_9BASI</name>
<evidence type="ECO:0000256" key="1">
    <source>
        <dbReference type="ARBA" id="ARBA00004434"/>
    </source>
</evidence>
<evidence type="ECO:0000256" key="10">
    <source>
        <dbReference type="ARBA" id="ARBA00040828"/>
    </source>
</evidence>
<evidence type="ECO:0000259" key="13">
    <source>
        <dbReference type="PROSITE" id="PS50076"/>
    </source>
</evidence>
<keyword evidence="7 12" id="KW-0472">Membrane</keyword>
<dbReference type="PANTHER" id="PTHR12763:SF28">
    <property type="entry name" value="GEO10507P1-RELATED"/>
    <property type="match status" value="1"/>
</dbReference>
<feature type="transmembrane region" description="Helical" evidence="12">
    <location>
        <begin position="79"/>
        <end position="100"/>
    </location>
</feature>
<evidence type="ECO:0000256" key="11">
    <source>
        <dbReference type="ARBA" id="ARBA00041716"/>
    </source>
</evidence>
<dbReference type="PROSITE" id="PS50076">
    <property type="entry name" value="DNAJ_2"/>
    <property type="match status" value="1"/>
</dbReference>
<dbReference type="InterPro" id="IPR001623">
    <property type="entry name" value="DnaJ_domain"/>
</dbReference>
<dbReference type="AlphaFoldDB" id="A0A5C3E2R0"/>
<comment type="subcellular location">
    <subcellularLocation>
        <location evidence="1">Mitochondrion inner membrane</location>
        <topology evidence="1">Single-pass membrane protein</topology>
    </subcellularLocation>
</comment>
<dbReference type="GO" id="GO:0001405">
    <property type="term" value="C:PAM complex, Tim23 associated import motor"/>
    <property type="evidence" value="ECO:0007669"/>
    <property type="project" value="TreeGrafter"/>
</dbReference>
<feature type="domain" description="J" evidence="13">
    <location>
        <begin position="126"/>
        <end position="181"/>
    </location>
</feature>
<keyword evidence="3" id="KW-0999">Mitochondrion inner membrane</keyword>
<keyword evidence="6" id="KW-0496">Mitochondrion</keyword>
<proteinExistence type="inferred from homology"/>
<dbReference type="PANTHER" id="PTHR12763">
    <property type="match status" value="1"/>
</dbReference>
<keyword evidence="8" id="KW-0143">Chaperone</keyword>
<evidence type="ECO:0000256" key="6">
    <source>
        <dbReference type="ARBA" id="ARBA00023128"/>
    </source>
</evidence>
<protein>
    <recommendedName>
        <fullName evidence="10">Mitochondrial import inner membrane translocase subunit TIM14</fullName>
    </recommendedName>
    <alternativeName>
        <fullName evidence="11">Presequence translocated-associated motor subunit PAM18</fullName>
    </alternativeName>
</protein>